<protein>
    <submittedName>
        <fullName evidence="1">Uncharacterized protein</fullName>
    </submittedName>
</protein>
<dbReference type="HOGENOM" id="CLU_3326326_0_0_10"/>
<sequence>MPAIFFLTEELNDMKYRSGKGTGMISDARLRRVCRLTW</sequence>
<accession>Q8KF66</accession>
<organism evidence="1 2">
    <name type="scientific">Chlorobaculum tepidum (strain ATCC 49652 / DSM 12025 / NBRC 103806 / TLS)</name>
    <name type="common">Chlorobium tepidum</name>
    <dbReference type="NCBI Taxonomy" id="194439"/>
    <lineage>
        <taxon>Bacteria</taxon>
        <taxon>Pseudomonadati</taxon>
        <taxon>Chlorobiota</taxon>
        <taxon>Chlorobiia</taxon>
        <taxon>Chlorobiales</taxon>
        <taxon>Chlorobiaceae</taxon>
        <taxon>Chlorobaculum</taxon>
    </lineage>
</organism>
<dbReference type="KEGG" id="cte:CT0465"/>
<gene>
    <name evidence="1" type="ordered locus">CT0465</name>
</gene>
<dbReference type="EnsemblBacteria" id="AAM71708">
    <property type="protein sequence ID" value="AAM71708"/>
    <property type="gene ID" value="CT0465"/>
</dbReference>
<keyword evidence="2" id="KW-1185">Reference proteome</keyword>
<dbReference type="AlphaFoldDB" id="Q8KF66"/>
<evidence type="ECO:0000313" key="1">
    <source>
        <dbReference type="EMBL" id="AAM71708.1"/>
    </source>
</evidence>
<evidence type="ECO:0000313" key="2">
    <source>
        <dbReference type="Proteomes" id="UP000001007"/>
    </source>
</evidence>
<name>Q8KF66_CHLTE</name>
<reference evidence="1 2" key="1">
    <citation type="journal article" date="2002" name="Proc. Natl. Acad. Sci. U.S.A.">
        <title>The complete genome sequence of Chlorobium tepidum TLS, a photosynthetic, anaerobic, green-sulfur bacterium.</title>
        <authorList>
            <person name="Eisen J.A."/>
            <person name="Nelson K.E."/>
            <person name="Paulsen I.T."/>
            <person name="Heidelberg J.F."/>
            <person name="Wu M."/>
            <person name="Dodson R.J."/>
            <person name="Deboy R."/>
            <person name="Gwinn M.L."/>
            <person name="Nelson W.C."/>
            <person name="Haft D.H."/>
            <person name="Hickey E.K."/>
            <person name="Peterson J.D."/>
            <person name="Durkin A.S."/>
            <person name="Kolonay J.L."/>
            <person name="Yang F."/>
            <person name="Holt I."/>
            <person name="Umayam L.A."/>
            <person name="Mason T."/>
            <person name="Brenner M."/>
            <person name="Shea T.P."/>
            <person name="Parksey D."/>
            <person name="Nierman W.C."/>
            <person name="Feldblyum T.V."/>
            <person name="Hansen C.L."/>
            <person name="Craven M.B."/>
            <person name="Radune D."/>
            <person name="Vamathevan J."/>
            <person name="Khouri H."/>
            <person name="White O."/>
            <person name="Gruber T.M."/>
            <person name="Ketchum K.A."/>
            <person name="Venter J.C."/>
            <person name="Tettelin H."/>
            <person name="Bryant D.A."/>
            <person name="Fraser C.M."/>
        </authorList>
    </citation>
    <scope>NUCLEOTIDE SEQUENCE [LARGE SCALE GENOMIC DNA]</scope>
    <source>
        <strain evidence="2">ATCC 49652 / DSM 12025 / NBRC 103806 / TLS</strain>
    </source>
</reference>
<dbReference type="Proteomes" id="UP000001007">
    <property type="component" value="Chromosome"/>
</dbReference>
<dbReference type="EMBL" id="AE006470">
    <property type="protein sequence ID" value="AAM71708.1"/>
    <property type="molecule type" value="Genomic_DNA"/>
</dbReference>
<proteinExistence type="predicted"/>